<organism evidence="1 2">
    <name type="scientific">Caenorhabditis bovis</name>
    <dbReference type="NCBI Taxonomy" id="2654633"/>
    <lineage>
        <taxon>Eukaryota</taxon>
        <taxon>Metazoa</taxon>
        <taxon>Ecdysozoa</taxon>
        <taxon>Nematoda</taxon>
        <taxon>Chromadorea</taxon>
        <taxon>Rhabditida</taxon>
        <taxon>Rhabditina</taxon>
        <taxon>Rhabditomorpha</taxon>
        <taxon>Rhabditoidea</taxon>
        <taxon>Rhabditidae</taxon>
        <taxon>Peloderinae</taxon>
        <taxon>Caenorhabditis</taxon>
    </lineage>
</organism>
<name>A0A8S1EFQ7_9PELO</name>
<dbReference type="OrthoDB" id="5875079at2759"/>
<proteinExistence type="predicted"/>
<accession>A0A8S1EFQ7</accession>
<keyword evidence="2" id="KW-1185">Reference proteome</keyword>
<dbReference type="AlphaFoldDB" id="A0A8S1EFQ7"/>
<gene>
    <name evidence="1" type="ORF">CBOVIS_LOCUS2097</name>
</gene>
<sequence length="113" mass="12855">MLLGSEGRPARNDDKLEMELESNITVVKLDHGLKMEAHSTFDDTPTTQEGLDIIIHQTIHIHQLPLNEAPSVARLVRSNPTIGAFIKVNGKLMHLIFGFEYEHLDLDNFFMKF</sequence>
<evidence type="ECO:0000313" key="2">
    <source>
        <dbReference type="Proteomes" id="UP000494206"/>
    </source>
</evidence>
<comment type="caution">
    <text evidence="1">The sequence shown here is derived from an EMBL/GenBank/DDBJ whole genome shotgun (WGS) entry which is preliminary data.</text>
</comment>
<dbReference type="Proteomes" id="UP000494206">
    <property type="component" value="Unassembled WGS sequence"/>
</dbReference>
<protein>
    <submittedName>
        <fullName evidence="1">Uncharacterized protein</fullName>
    </submittedName>
</protein>
<evidence type="ECO:0000313" key="1">
    <source>
        <dbReference type="EMBL" id="CAB3398865.1"/>
    </source>
</evidence>
<reference evidence="1 2" key="1">
    <citation type="submission" date="2020-04" db="EMBL/GenBank/DDBJ databases">
        <authorList>
            <person name="Laetsch R D."/>
            <person name="Stevens L."/>
            <person name="Kumar S."/>
            <person name="Blaxter L. M."/>
        </authorList>
    </citation>
    <scope>NUCLEOTIDE SEQUENCE [LARGE SCALE GENOMIC DNA]</scope>
</reference>
<dbReference type="EMBL" id="CADEPM010000001">
    <property type="protein sequence ID" value="CAB3398865.1"/>
    <property type="molecule type" value="Genomic_DNA"/>
</dbReference>